<dbReference type="Proteomes" id="UP000054630">
    <property type="component" value="Unassembled WGS sequence"/>
</dbReference>
<sequence length="246" mass="28694">MGHFKVIKINIALLFAIILLQFISNASSAPKPFHKPKKERMPIAVKEHLKKLMENSVVQHSARDHEDDIVAETKQVLQKSHDSFHHLEVTIRKLEEKLEIEQMLYDPWDKKDTSVKRVALQFLIRVAKQLQEELLTESGMMAGIQRQRKKCYVKYYMLDEYCATRKDDNKLLLKIERKFYKCQSHCKSTTKVENFYTTDLCVLKCFEKKLDKFAEKLGVPFDEAKVNAAVNELETLDQSALPFTSI</sequence>
<dbReference type="OrthoDB" id="5918677at2759"/>
<proteinExistence type="predicted"/>
<reference evidence="2 3" key="1">
    <citation type="submission" date="2015-01" db="EMBL/GenBank/DDBJ databases">
        <title>Evolution of Trichinella species and genotypes.</title>
        <authorList>
            <person name="Korhonen P.K."/>
            <person name="Edoardo P."/>
            <person name="Giuseppe L.R."/>
            <person name="Gasser R.B."/>
        </authorList>
    </citation>
    <scope>NUCLEOTIDE SEQUENCE [LARGE SCALE GENOMIC DNA]</scope>
    <source>
        <strain evidence="2">ISS37</strain>
    </source>
</reference>
<evidence type="ECO:0000256" key="1">
    <source>
        <dbReference type="SAM" id="SignalP"/>
    </source>
</evidence>
<dbReference type="AlphaFoldDB" id="A0A0V0RW15"/>
<dbReference type="EMBL" id="JYDL01000069">
    <property type="protein sequence ID" value="KRX18678.1"/>
    <property type="molecule type" value="Genomic_DNA"/>
</dbReference>
<feature type="signal peptide" evidence="1">
    <location>
        <begin position="1"/>
        <end position="28"/>
    </location>
</feature>
<feature type="chain" id="PRO_5006868113" description="28 kDa excretory/secretory protein" evidence="1">
    <location>
        <begin position="29"/>
        <end position="246"/>
    </location>
</feature>
<keyword evidence="1" id="KW-0732">Signal</keyword>
<accession>A0A0V0RW15</accession>
<evidence type="ECO:0000313" key="3">
    <source>
        <dbReference type="Proteomes" id="UP000054630"/>
    </source>
</evidence>
<evidence type="ECO:0008006" key="4">
    <source>
        <dbReference type="Google" id="ProtNLM"/>
    </source>
</evidence>
<evidence type="ECO:0000313" key="2">
    <source>
        <dbReference type="EMBL" id="KRX18678.1"/>
    </source>
</evidence>
<keyword evidence="3" id="KW-1185">Reference proteome</keyword>
<protein>
    <recommendedName>
        <fullName evidence="4">28 kDa excretory/secretory protein</fullName>
    </recommendedName>
</protein>
<gene>
    <name evidence="2" type="ORF">T07_2733</name>
</gene>
<organism evidence="2 3">
    <name type="scientific">Trichinella nelsoni</name>
    <dbReference type="NCBI Taxonomy" id="6336"/>
    <lineage>
        <taxon>Eukaryota</taxon>
        <taxon>Metazoa</taxon>
        <taxon>Ecdysozoa</taxon>
        <taxon>Nematoda</taxon>
        <taxon>Enoplea</taxon>
        <taxon>Dorylaimia</taxon>
        <taxon>Trichinellida</taxon>
        <taxon>Trichinellidae</taxon>
        <taxon>Trichinella</taxon>
    </lineage>
</organism>
<name>A0A0V0RW15_9BILA</name>
<comment type="caution">
    <text evidence="2">The sequence shown here is derived from an EMBL/GenBank/DDBJ whole genome shotgun (WGS) entry which is preliminary data.</text>
</comment>